<dbReference type="EMBL" id="CP002873">
    <property type="protein sequence ID" value="AGA67449.1"/>
    <property type="molecule type" value="Genomic_DNA"/>
</dbReference>
<dbReference type="Proteomes" id="UP000010793">
    <property type="component" value="Chromosome"/>
</dbReference>
<evidence type="ECO:0000256" key="1">
    <source>
        <dbReference type="SAM" id="MobiDB-lite"/>
    </source>
</evidence>
<keyword evidence="4" id="KW-1185">Reference proteome</keyword>
<keyword evidence="2" id="KW-0732">Signal</keyword>
<reference evidence="3 4" key="1">
    <citation type="journal article" date="2013" name="Genome Announc.">
        <title>Complete Genome Sequence of the Porcine Strain Brachyspira pilosicoli P43/6/78(T.).</title>
        <authorList>
            <person name="Lin C."/>
            <person name="den Bakker H.C."/>
            <person name="Suzuki H."/>
            <person name="Lefebure T."/>
            <person name="Ponnala L."/>
            <person name="Sun Q."/>
            <person name="Stanhope M.J."/>
            <person name="Wiedmann M."/>
            <person name="Duhamel G.E."/>
        </authorList>
    </citation>
    <scope>NUCLEOTIDE SEQUENCE [LARGE SCALE GENOMIC DNA]</scope>
    <source>
        <strain evidence="3 4">P43/6/78</strain>
    </source>
</reference>
<feature type="chain" id="PRO_5017246789" evidence="2">
    <location>
        <begin position="22"/>
        <end position="187"/>
    </location>
</feature>
<dbReference type="AlphaFoldDB" id="A0A3B6W0Z7"/>
<accession>A0A3B6W0Z7</accession>
<evidence type="ECO:0000313" key="3">
    <source>
        <dbReference type="EMBL" id="AGA67449.1"/>
    </source>
</evidence>
<dbReference type="PROSITE" id="PS51257">
    <property type="entry name" value="PROKAR_LIPOPROTEIN"/>
    <property type="match status" value="1"/>
</dbReference>
<feature type="signal peptide" evidence="2">
    <location>
        <begin position="1"/>
        <end position="21"/>
    </location>
</feature>
<dbReference type="KEGG" id="bpip:BPP43_11505"/>
<gene>
    <name evidence="3" type="ORF">BPP43_11505</name>
</gene>
<protein>
    <submittedName>
        <fullName evidence="3">Outer membrane lipoprotein</fullName>
    </submittedName>
</protein>
<dbReference type="RefSeq" id="WP_015274947.1">
    <property type="nucleotide sequence ID" value="NC_019908.1"/>
</dbReference>
<feature type="region of interest" description="Disordered" evidence="1">
    <location>
        <begin position="28"/>
        <end position="51"/>
    </location>
</feature>
<name>A0A3B6W0Z7_BRAPL</name>
<proteinExistence type="predicted"/>
<evidence type="ECO:0000313" key="4">
    <source>
        <dbReference type="Proteomes" id="UP000010793"/>
    </source>
</evidence>
<organism evidence="3 4">
    <name type="scientific">Brachyspira pilosicoli P43/6/78</name>
    <dbReference type="NCBI Taxonomy" id="1042417"/>
    <lineage>
        <taxon>Bacteria</taxon>
        <taxon>Pseudomonadati</taxon>
        <taxon>Spirochaetota</taxon>
        <taxon>Spirochaetia</taxon>
        <taxon>Brachyspirales</taxon>
        <taxon>Brachyspiraceae</taxon>
        <taxon>Brachyspira</taxon>
    </lineage>
</organism>
<evidence type="ECO:0000256" key="2">
    <source>
        <dbReference type="SAM" id="SignalP"/>
    </source>
</evidence>
<keyword evidence="3" id="KW-0449">Lipoprotein</keyword>
<sequence length="187" mass="19957">MNKKILSIFVMVMALSLLSISCNNKKTTGTGDIGGGTTENTGTTEDTGNKKPEETKTILKASDLEAWLKNIPETSPVNNAIFTFSSGNFSGDTLSVESTGASGRVSADNVKTEVLNSLKSLDKSKFKIKTTIGRSIFTGGNASGNSPLVATFEIEPGNDSYVFDSNVEAIKSKIKLSLTVNDNYIWQ</sequence>